<dbReference type="SUPFAM" id="SSF56112">
    <property type="entry name" value="Protein kinase-like (PK-like)"/>
    <property type="match status" value="1"/>
</dbReference>
<dbReference type="Pfam" id="PF07714">
    <property type="entry name" value="PK_Tyr_Ser-Thr"/>
    <property type="match status" value="1"/>
</dbReference>
<dbReference type="SMART" id="SM00220">
    <property type="entry name" value="S_TKc"/>
    <property type="match status" value="1"/>
</dbReference>
<dbReference type="InterPro" id="IPR053235">
    <property type="entry name" value="Ser_Thr_kinase"/>
</dbReference>
<keyword evidence="2" id="KW-0808">Transferase</keyword>
<dbReference type="PROSITE" id="PS00108">
    <property type="entry name" value="PROTEIN_KINASE_ST"/>
    <property type="match status" value="1"/>
</dbReference>
<dbReference type="GeneID" id="19200348"/>
<keyword evidence="2" id="KW-0418">Kinase</keyword>
<dbReference type="RefSeq" id="XP_007773982.1">
    <property type="nucleotide sequence ID" value="XM_007775792.1"/>
</dbReference>
<dbReference type="KEGG" id="cput:CONPUDRAFT_131516"/>
<name>A0A5M3MBI6_CONPW</name>
<dbReference type="EMBL" id="JH711587">
    <property type="protein sequence ID" value="EIW75991.1"/>
    <property type="molecule type" value="Genomic_DNA"/>
</dbReference>
<dbReference type="GO" id="GO:0004674">
    <property type="term" value="F:protein serine/threonine kinase activity"/>
    <property type="evidence" value="ECO:0007669"/>
    <property type="project" value="TreeGrafter"/>
</dbReference>
<dbReference type="Gene3D" id="1.10.510.10">
    <property type="entry name" value="Transferase(Phosphotransferase) domain 1"/>
    <property type="match status" value="1"/>
</dbReference>
<gene>
    <name evidence="2" type="ORF">CONPUDRAFT_131516</name>
</gene>
<dbReference type="Proteomes" id="UP000053558">
    <property type="component" value="Unassembled WGS sequence"/>
</dbReference>
<evidence type="ECO:0000313" key="3">
    <source>
        <dbReference type="Proteomes" id="UP000053558"/>
    </source>
</evidence>
<protein>
    <submittedName>
        <fullName evidence="2">Kinase-like protein</fullName>
    </submittedName>
</protein>
<dbReference type="GO" id="GO:0005524">
    <property type="term" value="F:ATP binding"/>
    <property type="evidence" value="ECO:0007669"/>
    <property type="project" value="InterPro"/>
</dbReference>
<feature type="domain" description="Protein kinase" evidence="1">
    <location>
        <begin position="1"/>
        <end position="184"/>
    </location>
</feature>
<proteinExistence type="predicted"/>
<evidence type="ECO:0000259" key="1">
    <source>
        <dbReference type="PROSITE" id="PS50011"/>
    </source>
</evidence>
<dbReference type="GO" id="GO:0005737">
    <property type="term" value="C:cytoplasm"/>
    <property type="evidence" value="ECO:0007669"/>
    <property type="project" value="TreeGrafter"/>
</dbReference>
<sequence length="198" mass="22162">MENGDLSHYLRSSGDACLKKSLVLDVIQGLVHLHSQRPPVIHADIKPANIFISADGRACIGDYGLSYIKNSAQANGATTKRHALGKTLQYSAPELFDDEHVPMSRSRDIYAFGCVLYEIYSGKPPYAGLREGQILKAIMFDKQLQKPNIIDDNLWRIIQDCRAFKALDRPSANDVLRMLQEPSVSQNEFRPTLHQIPA</sequence>
<keyword evidence="3" id="KW-1185">Reference proteome</keyword>
<dbReference type="InterPro" id="IPR001245">
    <property type="entry name" value="Ser-Thr/Tyr_kinase_cat_dom"/>
</dbReference>
<dbReference type="AlphaFoldDB" id="A0A5M3MBI6"/>
<accession>A0A5M3MBI6</accession>
<dbReference type="InterPro" id="IPR011009">
    <property type="entry name" value="Kinase-like_dom_sf"/>
</dbReference>
<organism evidence="2 3">
    <name type="scientific">Coniophora puteana (strain RWD-64-598)</name>
    <name type="common">Brown rot fungus</name>
    <dbReference type="NCBI Taxonomy" id="741705"/>
    <lineage>
        <taxon>Eukaryota</taxon>
        <taxon>Fungi</taxon>
        <taxon>Dikarya</taxon>
        <taxon>Basidiomycota</taxon>
        <taxon>Agaricomycotina</taxon>
        <taxon>Agaricomycetes</taxon>
        <taxon>Agaricomycetidae</taxon>
        <taxon>Boletales</taxon>
        <taxon>Coniophorineae</taxon>
        <taxon>Coniophoraceae</taxon>
        <taxon>Coniophora</taxon>
    </lineage>
</organism>
<reference evidence="3" key="1">
    <citation type="journal article" date="2012" name="Science">
        <title>The Paleozoic origin of enzymatic lignin decomposition reconstructed from 31 fungal genomes.</title>
        <authorList>
            <person name="Floudas D."/>
            <person name="Binder M."/>
            <person name="Riley R."/>
            <person name="Barry K."/>
            <person name="Blanchette R.A."/>
            <person name="Henrissat B."/>
            <person name="Martinez A.T."/>
            <person name="Otillar R."/>
            <person name="Spatafora J.W."/>
            <person name="Yadav J.S."/>
            <person name="Aerts A."/>
            <person name="Benoit I."/>
            <person name="Boyd A."/>
            <person name="Carlson A."/>
            <person name="Copeland A."/>
            <person name="Coutinho P.M."/>
            <person name="de Vries R.P."/>
            <person name="Ferreira P."/>
            <person name="Findley K."/>
            <person name="Foster B."/>
            <person name="Gaskell J."/>
            <person name="Glotzer D."/>
            <person name="Gorecki P."/>
            <person name="Heitman J."/>
            <person name="Hesse C."/>
            <person name="Hori C."/>
            <person name="Igarashi K."/>
            <person name="Jurgens J.A."/>
            <person name="Kallen N."/>
            <person name="Kersten P."/>
            <person name="Kohler A."/>
            <person name="Kuees U."/>
            <person name="Kumar T.K.A."/>
            <person name="Kuo A."/>
            <person name="LaButti K."/>
            <person name="Larrondo L.F."/>
            <person name="Lindquist E."/>
            <person name="Ling A."/>
            <person name="Lombard V."/>
            <person name="Lucas S."/>
            <person name="Lundell T."/>
            <person name="Martin R."/>
            <person name="McLaughlin D.J."/>
            <person name="Morgenstern I."/>
            <person name="Morin E."/>
            <person name="Murat C."/>
            <person name="Nagy L.G."/>
            <person name="Nolan M."/>
            <person name="Ohm R.A."/>
            <person name="Patyshakuliyeva A."/>
            <person name="Rokas A."/>
            <person name="Ruiz-Duenas F.J."/>
            <person name="Sabat G."/>
            <person name="Salamov A."/>
            <person name="Samejima M."/>
            <person name="Schmutz J."/>
            <person name="Slot J.C."/>
            <person name="St John F."/>
            <person name="Stenlid J."/>
            <person name="Sun H."/>
            <person name="Sun S."/>
            <person name="Syed K."/>
            <person name="Tsang A."/>
            <person name="Wiebenga A."/>
            <person name="Young D."/>
            <person name="Pisabarro A."/>
            <person name="Eastwood D.C."/>
            <person name="Martin F."/>
            <person name="Cullen D."/>
            <person name="Grigoriev I.V."/>
            <person name="Hibbett D.S."/>
        </authorList>
    </citation>
    <scope>NUCLEOTIDE SEQUENCE [LARGE SCALE GENOMIC DNA]</scope>
    <source>
        <strain evidence="3">RWD-64-598 SS2</strain>
    </source>
</reference>
<feature type="non-terminal residue" evidence="2">
    <location>
        <position position="198"/>
    </location>
</feature>
<dbReference type="PROSITE" id="PS50011">
    <property type="entry name" value="PROTEIN_KINASE_DOM"/>
    <property type="match status" value="1"/>
</dbReference>
<dbReference type="InterPro" id="IPR008271">
    <property type="entry name" value="Ser/Thr_kinase_AS"/>
</dbReference>
<evidence type="ECO:0000313" key="2">
    <source>
        <dbReference type="EMBL" id="EIW75991.1"/>
    </source>
</evidence>
<dbReference type="InterPro" id="IPR000719">
    <property type="entry name" value="Prot_kinase_dom"/>
</dbReference>
<dbReference type="OMA" id="MPWIENG"/>
<dbReference type="OrthoDB" id="346907at2759"/>
<dbReference type="PANTHER" id="PTHR24361">
    <property type="entry name" value="MITOGEN-ACTIVATED KINASE KINASE KINASE"/>
    <property type="match status" value="1"/>
</dbReference>
<comment type="caution">
    <text evidence="2">The sequence shown here is derived from an EMBL/GenBank/DDBJ whole genome shotgun (WGS) entry which is preliminary data.</text>
</comment>